<feature type="transmembrane region" description="Helical" evidence="1">
    <location>
        <begin position="112"/>
        <end position="131"/>
    </location>
</feature>
<feature type="domain" description="Bacterial Ig-like" evidence="2">
    <location>
        <begin position="1113"/>
        <end position="1201"/>
    </location>
</feature>
<comment type="caution">
    <text evidence="3">The sequence shown here is derived from an EMBL/GenBank/DDBJ whole genome shotgun (WGS) entry which is preliminary data.</text>
</comment>
<feature type="transmembrane region" description="Helical" evidence="1">
    <location>
        <begin position="217"/>
        <end position="236"/>
    </location>
</feature>
<feature type="domain" description="Bacterial Ig-like" evidence="2">
    <location>
        <begin position="801"/>
        <end position="897"/>
    </location>
</feature>
<dbReference type="RefSeq" id="WP_184238962.1">
    <property type="nucleotide sequence ID" value="NZ_JACHMJ010000001.1"/>
</dbReference>
<dbReference type="InterPro" id="IPR013783">
    <property type="entry name" value="Ig-like_fold"/>
</dbReference>
<dbReference type="InterPro" id="IPR011050">
    <property type="entry name" value="Pectin_lyase_fold/virulence"/>
</dbReference>
<dbReference type="InterPro" id="IPR032109">
    <property type="entry name" value="Big_3_5"/>
</dbReference>
<dbReference type="EMBL" id="JACHMJ010000001">
    <property type="protein sequence ID" value="MBB5844638.1"/>
    <property type="molecule type" value="Genomic_DNA"/>
</dbReference>
<organism evidence="3 4">
    <name type="scientific">Conyzicola lurida</name>
    <dbReference type="NCBI Taxonomy" id="1172621"/>
    <lineage>
        <taxon>Bacteria</taxon>
        <taxon>Bacillati</taxon>
        <taxon>Actinomycetota</taxon>
        <taxon>Actinomycetes</taxon>
        <taxon>Micrococcales</taxon>
        <taxon>Microbacteriaceae</taxon>
        <taxon>Conyzicola</taxon>
    </lineage>
</organism>
<evidence type="ECO:0000313" key="3">
    <source>
        <dbReference type="EMBL" id="MBB5844638.1"/>
    </source>
</evidence>
<reference evidence="3 4" key="1">
    <citation type="submission" date="2020-08" db="EMBL/GenBank/DDBJ databases">
        <title>Sequencing the genomes of 1000 actinobacteria strains.</title>
        <authorList>
            <person name="Klenk H.-P."/>
        </authorList>
    </citation>
    <scope>NUCLEOTIDE SEQUENCE [LARGE SCALE GENOMIC DNA]</scope>
    <source>
        <strain evidence="3 4">DSM 105784</strain>
    </source>
</reference>
<gene>
    <name evidence="3" type="ORF">HD599_002961</name>
</gene>
<dbReference type="GO" id="GO:0005975">
    <property type="term" value="P:carbohydrate metabolic process"/>
    <property type="evidence" value="ECO:0007669"/>
    <property type="project" value="UniProtKB-ARBA"/>
</dbReference>
<evidence type="ECO:0000256" key="1">
    <source>
        <dbReference type="SAM" id="Phobius"/>
    </source>
</evidence>
<evidence type="ECO:0000259" key="2">
    <source>
        <dbReference type="Pfam" id="PF16640"/>
    </source>
</evidence>
<dbReference type="Pfam" id="PF16640">
    <property type="entry name" value="Big_3_5"/>
    <property type="match status" value="4"/>
</dbReference>
<feature type="domain" description="Bacterial Ig-like" evidence="2">
    <location>
        <begin position="699"/>
        <end position="791"/>
    </location>
</feature>
<dbReference type="Proteomes" id="UP000536685">
    <property type="component" value="Unassembled WGS sequence"/>
</dbReference>
<feature type="transmembrane region" description="Helical" evidence="1">
    <location>
        <begin position="322"/>
        <end position="341"/>
    </location>
</feature>
<feature type="transmembrane region" description="Helical" evidence="1">
    <location>
        <begin position="137"/>
        <end position="154"/>
    </location>
</feature>
<accession>A0A841AQR7</accession>
<sequence length="2809" mass="284611">MFTRAVTDTLRFYKTGWWRLALLQLATGVALAASVLVITGVASLVIGTDVFALSAENTGPIAAVIFAVIGLTLIVGLPISLAGLAASVRLVDDILAGTKPRAIRAFFHSYSRSWSLVRSTLLLVVGTLLLIVLSPLLSVLGIVGLVLTVGVALVRRRRAGFLDRWPTVRQLVWAAVPFAFAARWLTEGLFFIPAATLSDIGPVTALREGAPLMRGRVVAMIGVLAGTFALGLLLQVALTSLGSLLGGGGAANTGTLVAQVLAQSVLVALPVVVLTVLFRLAQATPAGATPPTSRTAPYATGDAWVAKKPFRPVLAPAAIRRVALLMPAVLLIGFFVMPVGAAQAVPAAAQLQFVVNSAVDTVDEVALADQQANCVSAAADCTLRAALAEARVAALSGTYSTISIVFAGDYTIPVTANRPLMFDLQGGEGPSTAGTVTISGANHKIVLDGQNTGEVMAFYGRGWGLYLNSVQISNGLTGVNQAGGGLSVATTATSVVDSVTFDHNTATGAGGAIINNGRLSVVNSTFSSNTVGATQDFVPGGADIYNYGTSLTVNNSTFYDSRGTSSIFNFGINGYVTTLNNSLFAGGNAGVAACGYNSSSNEITGKNNVVSGGDTTCPGTVPNTGPSVRPLASVSAVAPQVHSLIASNPGAPVNAAIGAGGQGTGAVACAPVDQRGAARLAVGCSVGAVEFGNGTTTILTSSDLSETYGNAVIFTAVVTQTDGGAPVASGAVQFSIDGATAGPPVTLGSDGIARYSTSGLSVGTHAVTAAFLTSDAQTYAVSTSAPLSQVIEESAVAVEISSSGTPAALDSTVTFRVRVSVRGTELAPTGTVTLTDVTGGGSTVIAADVPLVGEYAASAASIPTSTLPAGRRTIVADYSGDGADLAPTRSAPFAQVVQAPSTVETSISDVDVAFGVPVSVTFTVPTTYAGIVPTGSFYISYDGLAGSTVLQPALDAAGSATVTIRDLASTTTAIYADYRADDVYASSRATDIPVTVRAAAVATTLGISPTGSTAYGTPITLSGTVATTAPGSEKSPTGTVDFTVGGVSIGSAPLVQNGEIRAVATLVTTAGQLPVGSNTVVAEFVPATAGQFVPTASTAGTVVVTKADPAIALTSGANPAVTGQSVALNAAVTGPAGTTGIPDGVVTFRNGDTVLGTATLSNGIATLAVATLPLGSSRITAAYAGSASYTAVDSSALAQRVAAASVDTQLVITPGSTSTYGTRLRLDGTAAVVSPGGGVPTGRIVVKEGTVVVATIELDGGTGSKTIFSPGAGSHEYVATFEPGTDAYLTSSTTVTYSVGAATTTTDLVLSAQNTVYGVPVTMTATVANASGGSTPEGTVTFFGSGSIVGTAEVDANGVATFTGGLPSGVGSPFNRVNVVARFEATANFNSSSDLEQIYVQQGKALVTVGVGESTSDKPTVVTATVSTVTGYGETPGYVRFTSRGENLGSAVVVDGVAVLKSKTFAVGRNYVDATYVGSNPHLTAADLAGQPFDTTPGAPVPVLTGSQPDPVGYGTPETVVVEIPTTGVAPTGTITVTATGAAGTRELATVPVTSYRTLIEIVVPAGEQSVTARYNGDFNYVAETSNALARNVTGATTTTMVGIGGAVYIGRSVAVQGRVRNETTSAPPTGTMTFMVGTEVIGTAPVGTNGVASVAYTPKAQGAVDVTAIYNPTSATDFLPSRAVQGAYVQGLPLTISLAPAAYQGEVAVGVPYRYTATVLFGPGVAASSPDPTGTVTFTDSYNGLVCEAELGRVPGGAEARCALTFPVDASTDLTATYEGDALYGAVTSERLRVEPSTRTPTVEFAASKRWIAGEPVTLTWAVYGPDAGSTVVISRGGTEVCRSTALKGSCSYTFEQHALNGEFTLNYEGNVNWKSQSRTVAQSVTSCVPAKVAASPAAGGSVILFTAPTCNKGTGFLVGQEIIVFATPNADYDFVGWADSEETGTSRTILVTEYGTVDETAFFARQCVTVVVNVGVAAELRATSTAFVDVSPEPNCGTGWKYSNPTTNTPTYYPETKTARYLPDTVLSLTARPPSVRASAPSQSLYNWNGLGALADPLALTQSYTVVRNTGFDDDNEIGAVFGVTCYHGISFAPPAKGTAQLSANTCWDAAGAGFADKSTVTATTKPIGDAYFERWSYPVTPVAAATNAKVSVGTVVVSPESNRPITATYNECISFSATATGFNEVFVNNSYFHKYYYGTVEVSSPGNCPNKGAGWYVPGTTVNIVTAVDVNTGAFGGFTGDYADRLDPASKRNTITLDRSGTLSANFYSKNGCVPVGLTARPAGAVTASVVTPGNGCPAGMLSYKYGEGGGETITLTATATGGDPLLGWSGSTRRQVDRAGTTVEAAIKGVAQNSLTVNAYGKTSYTAWACQSLTPSVTLISPNGTKHTTTVNVGSQFVGASAAPDCPIATNAYTVDQPVFLRAPGESSGYSFIEWSNGLGTSIAPKTPIVLDGSAKYSAVTATYQVHCFTLRTNLDVLDVDVEPNCPDTPASEQKYVGGTSVTFTATGAGNKNFRGFTGAPDGQEGNYAWVTIDGDTAVYANYESKSIGQVIVDGITSVANNIAVGAKKAVGVAAAVAGAFLVGDNPVMLAANLVVLLGQAVQAIADRFGLSSEGLASFTNGIKALSQTLDMISATTTCTTAWALASNAAAAPTVSSTAATKIGSVATDKINAAQKAVDAKRQAEIYEQMVTVNMFKDAKAATVVTDTGQGAASSTSKILASIKAKGAAAADSAQEVADKLKGPLGYAAAAGDVAMIGYKLYADIDSGAAGWDPDAATAWTQGADLFMNCMTNSIPDYMGVPKTT</sequence>
<dbReference type="SUPFAM" id="SSF51126">
    <property type="entry name" value="Pectin lyase-like"/>
    <property type="match status" value="1"/>
</dbReference>
<feature type="transmembrane region" description="Helical" evidence="1">
    <location>
        <begin position="256"/>
        <end position="278"/>
    </location>
</feature>
<evidence type="ECO:0000313" key="4">
    <source>
        <dbReference type="Proteomes" id="UP000536685"/>
    </source>
</evidence>
<keyword evidence="1" id="KW-0472">Membrane</keyword>
<feature type="transmembrane region" description="Helical" evidence="1">
    <location>
        <begin position="61"/>
        <end position="91"/>
    </location>
</feature>
<feature type="transmembrane region" description="Helical" evidence="1">
    <location>
        <begin position="21"/>
        <end position="46"/>
    </location>
</feature>
<name>A0A841AQR7_9MICO</name>
<feature type="domain" description="Bacterial Ig-like" evidence="2">
    <location>
        <begin position="1311"/>
        <end position="1394"/>
    </location>
</feature>
<keyword evidence="1" id="KW-0812">Transmembrane</keyword>
<protein>
    <recommendedName>
        <fullName evidence="2">Bacterial Ig-like domain-containing protein</fullName>
    </recommendedName>
</protein>
<keyword evidence="4" id="KW-1185">Reference proteome</keyword>
<proteinExistence type="predicted"/>
<keyword evidence="1" id="KW-1133">Transmembrane helix</keyword>
<dbReference type="Gene3D" id="2.60.40.10">
    <property type="entry name" value="Immunoglobulins"/>
    <property type="match status" value="9"/>
</dbReference>